<reference evidence="14 15" key="1">
    <citation type="submission" date="2023-11" db="EMBL/GenBank/DDBJ databases">
        <title>MicrobeMod: A computational toolkit for identifying prokaryotic methylation and restriction-modification with nanopore sequencing.</title>
        <authorList>
            <person name="Crits-Christoph A."/>
            <person name="Kang S.C."/>
            <person name="Lee H."/>
            <person name="Ostrov N."/>
        </authorList>
    </citation>
    <scope>NUCLEOTIDE SEQUENCE [LARGE SCALE GENOMIC DNA]</scope>
    <source>
        <strain evidence="14 15">DSMZ 700</strain>
    </source>
</reference>
<dbReference type="PANTHER" id="PTHR31462:SF5">
    <property type="entry name" value="ENDOSOMAL_LYSOSOMAL PROTON CHANNEL TMEM175"/>
    <property type="match status" value="1"/>
</dbReference>
<gene>
    <name evidence="14" type="ORF">SIL87_18355</name>
</gene>
<evidence type="ECO:0000256" key="9">
    <source>
        <dbReference type="ARBA" id="ARBA00023065"/>
    </source>
</evidence>
<organism evidence="14 15">
    <name type="scientific">Acidiphilium acidophilum</name>
    <name type="common">Thiobacillus acidophilus</name>
    <dbReference type="NCBI Taxonomy" id="76588"/>
    <lineage>
        <taxon>Bacteria</taxon>
        <taxon>Pseudomonadati</taxon>
        <taxon>Pseudomonadota</taxon>
        <taxon>Alphaproteobacteria</taxon>
        <taxon>Acetobacterales</taxon>
        <taxon>Acidocellaceae</taxon>
        <taxon>Acidiphilium</taxon>
    </lineage>
</organism>
<comment type="subcellular location">
    <subcellularLocation>
        <location evidence="1">Membrane</location>
        <topology evidence="1">Multi-pass membrane protein</topology>
    </subcellularLocation>
</comment>
<comment type="catalytic activity">
    <reaction evidence="12">
        <text>K(+)(in) = K(+)(out)</text>
        <dbReference type="Rhea" id="RHEA:29463"/>
        <dbReference type="ChEBI" id="CHEBI:29103"/>
    </reaction>
</comment>
<evidence type="ECO:0000256" key="11">
    <source>
        <dbReference type="ARBA" id="ARBA00023303"/>
    </source>
</evidence>
<evidence type="ECO:0000256" key="4">
    <source>
        <dbReference type="ARBA" id="ARBA00022538"/>
    </source>
</evidence>
<accession>A0AAW9DWT3</accession>
<dbReference type="EMBL" id="JAWXYB010000018">
    <property type="protein sequence ID" value="MDX5932718.1"/>
    <property type="molecule type" value="Genomic_DNA"/>
</dbReference>
<name>A0AAW9DWT3_ACIAO</name>
<evidence type="ECO:0000256" key="2">
    <source>
        <dbReference type="ARBA" id="ARBA00006920"/>
    </source>
</evidence>
<keyword evidence="5 13" id="KW-0812">Transmembrane</keyword>
<feature type="transmembrane region" description="Helical" evidence="13">
    <location>
        <begin position="107"/>
        <end position="131"/>
    </location>
</feature>
<dbReference type="InterPro" id="IPR010617">
    <property type="entry name" value="TMEM175-like"/>
</dbReference>
<evidence type="ECO:0000313" key="15">
    <source>
        <dbReference type="Proteomes" id="UP001279553"/>
    </source>
</evidence>
<dbReference type="AlphaFoldDB" id="A0AAW9DWT3"/>
<proteinExistence type="inferred from homology"/>
<dbReference type="GO" id="GO:0005267">
    <property type="term" value="F:potassium channel activity"/>
    <property type="evidence" value="ECO:0007669"/>
    <property type="project" value="UniProtKB-KW"/>
</dbReference>
<comment type="caution">
    <text evidence="14">The sequence shown here is derived from an EMBL/GenBank/DDBJ whole genome shotgun (WGS) entry which is preliminary data.</text>
</comment>
<evidence type="ECO:0000256" key="10">
    <source>
        <dbReference type="ARBA" id="ARBA00023136"/>
    </source>
</evidence>
<keyword evidence="11" id="KW-0407">Ion channel</keyword>
<keyword evidence="10 13" id="KW-0472">Membrane</keyword>
<evidence type="ECO:0000256" key="13">
    <source>
        <dbReference type="SAM" id="Phobius"/>
    </source>
</evidence>
<dbReference type="GO" id="GO:0015252">
    <property type="term" value="F:proton channel activity"/>
    <property type="evidence" value="ECO:0007669"/>
    <property type="project" value="InterPro"/>
</dbReference>
<protein>
    <submittedName>
        <fullName evidence="14">TMEM175 family protein</fullName>
    </submittedName>
</protein>
<feature type="transmembrane region" description="Helical" evidence="13">
    <location>
        <begin position="32"/>
        <end position="55"/>
    </location>
</feature>
<keyword evidence="15" id="KW-1185">Reference proteome</keyword>
<evidence type="ECO:0000256" key="7">
    <source>
        <dbReference type="ARBA" id="ARBA00022958"/>
    </source>
</evidence>
<evidence type="ECO:0000256" key="6">
    <source>
        <dbReference type="ARBA" id="ARBA00022826"/>
    </source>
</evidence>
<dbReference type="PANTHER" id="PTHR31462">
    <property type="entry name" value="ENDOSOMAL/LYSOSOMAL POTASSIUM CHANNEL TMEM175"/>
    <property type="match status" value="1"/>
</dbReference>
<feature type="transmembrane region" description="Helical" evidence="13">
    <location>
        <begin position="75"/>
        <end position="95"/>
    </location>
</feature>
<evidence type="ECO:0000256" key="3">
    <source>
        <dbReference type="ARBA" id="ARBA00022448"/>
    </source>
</evidence>
<evidence type="ECO:0000256" key="12">
    <source>
        <dbReference type="ARBA" id="ARBA00034430"/>
    </source>
</evidence>
<dbReference type="RefSeq" id="WP_319615571.1">
    <property type="nucleotide sequence ID" value="NZ_JAWXYB010000018.1"/>
</dbReference>
<feature type="transmembrane region" description="Helical" evidence="13">
    <location>
        <begin position="6"/>
        <end position="25"/>
    </location>
</feature>
<sequence length="193" mass="21159">MEKDRLTAFSDGVIAVIITIMVLDLKLPHGTSLAALATAAPTFVSYILSFIYVAIYWNNHHHFFQLVPRVTGAILWANLHLLFWLSLIPFATAWVGTHHTAAIPTALYGTALLMPALAWFTLQTTIIRAQGTGSPLAKAIGRDLKGKTSPLLYTTGILLAFINTTLADGTYALVALLWLIPDRRVEQALPHED</sequence>
<keyword evidence="8 13" id="KW-1133">Transmembrane helix</keyword>
<dbReference type="Pfam" id="PF06736">
    <property type="entry name" value="TMEM175"/>
    <property type="match status" value="1"/>
</dbReference>
<keyword evidence="4" id="KW-0633">Potassium transport</keyword>
<keyword evidence="3" id="KW-0813">Transport</keyword>
<dbReference type="GO" id="GO:0016020">
    <property type="term" value="C:membrane"/>
    <property type="evidence" value="ECO:0007669"/>
    <property type="project" value="UniProtKB-SubCell"/>
</dbReference>
<keyword evidence="9" id="KW-0406">Ion transport</keyword>
<keyword evidence="7" id="KW-0630">Potassium</keyword>
<evidence type="ECO:0000256" key="8">
    <source>
        <dbReference type="ARBA" id="ARBA00022989"/>
    </source>
</evidence>
<evidence type="ECO:0000256" key="5">
    <source>
        <dbReference type="ARBA" id="ARBA00022692"/>
    </source>
</evidence>
<comment type="similarity">
    <text evidence="2">Belongs to the TMEM175 family.</text>
</comment>
<evidence type="ECO:0000313" key="14">
    <source>
        <dbReference type="EMBL" id="MDX5932718.1"/>
    </source>
</evidence>
<dbReference type="Proteomes" id="UP001279553">
    <property type="component" value="Unassembled WGS sequence"/>
</dbReference>
<keyword evidence="6" id="KW-0631">Potassium channel</keyword>
<feature type="transmembrane region" description="Helical" evidence="13">
    <location>
        <begin position="151"/>
        <end position="180"/>
    </location>
</feature>
<evidence type="ECO:0000256" key="1">
    <source>
        <dbReference type="ARBA" id="ARBA00004141"/>
    </source>
</evidence>